<name>A0A4R6T956_9BACT</name>
<feature type="domain" description="Glycosyltransferase 2-like" evidence="8">
    <location>
        <begin position="22"/>
        <end position="178"/>
    </location>
</feature>
<feature type="transmembrane region" description="Helical" evidence="7">
    <location>
        <begin position="245"/>
        <end position="266"/>
    </location>
</feature>
<evidence type="ECO:0000256" key="5">
    <source>
        <dbReference type="ARBA" id="ARBA00022989"/>
    </source>
</evidence>
<gene>
    <name evidence="9" type="ORF">DFQ04_1424</name>
</gene>
<evidence type="ECO:0000259" key="8">
    <source>
        <dbReference type="Pfam" id="PF00535"/>
    </source>
</evidence>
<evidence type="ECO:0000256" key="2">
    <source>
        <dbReference type="ARBA" id="ARBA00022676"/>
    </source>
</evidence>
<evidence type="ECO:0000313" key="10">
    <source>
        <dbReference type="Proteomes" id="UP000294535"/>
    </source>
</evidence>
<comment type="caution">
    <text evidence="9">The sequence shown here is derived from an EMBL/GenBank/DDBJ whole genome shotgun (WGS) entry which is preliminary data.</text>
</comment>
<organism evidence="9 10">
    <name type="scientific">Algoriphagus boseongensis</name>
    <dbReference type="NCBI Taxonomy" id="1442587"/>
    <lineage>
        <taxon>Bacteria</taxon>
        <taxon>Pseudomonadati</taxon>
        <taxon>Bacteroidota</taxon>
        <taxon>Cytophagia</taxon>
        <taxon>Cytophagales</taxon>
        <taxon>Cyclobacteriaceae</taxon>
        <taxon>Algoriphagus</taxon>
    </lineage>
</organism>
<accession>A0A4R6T956</accession>
<dbReference type="InterPro" id="IPR050256">
    <property type="entry name" value="Glycosyltransferase_2"/>
</dbReference>
<proteinExistence type="predicted"/>
<feature type="transmembrane region" description="Helical" evidence="7">
    <location>
        <begin position="278"/>
        <end position="303"/>
    </location>
</feature>
<evidence type="ECO:0000256" key="3">
    <source>
        <dbReference type="ARBA" id="ARBA00022679"/>
    </source>
</evidence>
<keyword evidence="2 9" id="KW-0328">Glycosyltransferase</keyword>
<evidence type="ECO:0000256" key="6">
    <source>
        <dbReference type="ARBA" id="ARBA00023136"/>
    </source>
</evidence>
<protein>
    <submittedName>
        <fullName evidence="9">Dolichol-phosphate mannosyltransferase</fullName>
    </submittedName>
</protein>
<reference evidence="9 10" key="1">
    <citation type="submission" date="2019-03" db="EMBL/GenBank/DDBJ databases">
        <title>Genomic Encyclopedia of Type Strains, Phase III (KMG-III): the genomes of soil and plant-associated and newly described type strains.</title>
        <authorList>
            <person name="Whitman W."/>
        </authorList>
    </citation>
    <scope>NUCLEOTIDE SEQUENCE [LARGE SCALE GENOMIC DNA]</scope>
    <source>
        <strain evidence="9 10">CECT 8446</strain>
    </source>
</reference>
<dbReference type="Gene3D" id="3.90.550.10">
    <property type="entry name" value="Spore Coat Polysaccharide Biosynthesis Protein SpsA, Chain A"/>
    <property type="match status" value="1"/>
</dbReference>
<evidence type="ECO:0000256" key="4">
    <source>
        <dbReference type="ARBA" id="ARBA00022692"/>
    </source>
</evidence>
<dbReference type="EMBL" id="SNYF01000005">
    <property type="protein sequence ID" value="TDQ19600.1"/>
    <property type="molecule type" value="Genomic_DNA"/>
</dbReference>
<dbReference type="GO" id="GO:0016757">
    <property type="term" value="F:glycosyltransferase activity"/>
    <property type="evidence" value="ECO:0007669"/>
    <property type="project" value="UniProtKB-KW"/>
</dbReference>
<dbReference type="PANTHER" id="PTHR48090:SF1">
    <property type="entry name" value="PROPHAGE BACTOPRENOL GLUCOSYL TRANSFERASE HOMOLOG"/>
    <property type="match status" value="1"/>
</dbReference>
<dbReference type="InterPro" id="IPR029044">
    <property type="entry name" value="Nucleotide-diphossugar_trans"/>
</dbReference>
<dbReference type="SUPFAM" id="SSF53448">
    <property type="entry name" value="Nucleotide-diphospho-sugar transferases"/>
    <property type="match status" value="1"/>
</dbReference>
<dbReference type="Pfam" id="PF00535">
    <property type="entry name" value="Glycos_transf_2"/>
    <property type="match status" value="1"/>
</dbReference>
<dbReference type="PANTHER" id="PTHR48090">
    <property type="entry name" value="UNDECAPRENYL-PHOSPHATE 4-DEOXY-4-FORMAMIDO-L-ARABINOSE TRANSFERASE-RELATED"/>
    <property type="match status" value="1"/>
</dbReference>
<evidence type="ECO:0000256" key="1">
    <source>
        <dbReference type="ARBA" id="ARBA00004141"/>
    </source>
</evidence>
<dbReference type="Proteomes" id="UP000294535">
    <property type="component" value="Unassembled WGS sequence"/>
</dbReference>
<keyword evidence="4 7" id="KW-0812">Transmembrane</keyword>
<dbReference type="InterPro" id="IPR001173">
    <property type="entry name" value="Glyco_trans_2-like"/>
</dbReference>
<comment type="subcellular location">
    <subcellularLocation>
        <location evidence="1">Membrane</location>
        <topology evidence="1">Multi-pass membrane protein</topology>
    </subcellularLocation>
</comment>
<evidence type="ECO:0000256" key="7">
    <source>
        <dbReference type="SAM" id="Phobius"/>
    </source>
</evidence>
<keyword evidence="3 9" id="KW-0808">Transferase</keyword>
<sequence>MGNEIKFKPPVLIKIEKQVLISVVVPVYMGEKTLSPLVARIKNSLQDYSGELEVILVEDRSPDSSWEVIQEICHSNPFVKGIRLSRNFGQHYAITAGLDKAKGEWTVVMDCDLQDQPEEIPNLLQEAQKGFDVVLAKRNNRQDGFFRRMSSKLFYRTLSYLTGSEQDETIANFGVYHKKVIKEVIRMRESIRYFPTMVKWVGFRQTSIFVEHAPNLDRKSSYSIKKLFNLALDIMLAYSDKPIRLTVKLGVLVAITGFLFALYTLFRYLQGEIIVAGYASLIISIWLLSGILLITLGVVGLYVGKTFEGVKNRPAYIIEEQLNENS</sequence>
<keyword evidence="10" id="KW-1185">Reference proteome</keyword>
<dbReference type="GO" id="GO:0005886">
    <property type="term" value="C:plasma membrane"/>
    <property type="evidence" value="ECO:0007669"/>
    <property type="project" value="TreeGrafter"/>
</dbReference>
<dbReference type="AlphaFoldDB" id="A0A4R6T956"/>
<dbReference type="CDD" id="cd04187">
    <property type="entry name" value="DPM1_like_bac"/>
    <property type="match status" value="1"/>
</dbReference>
<evidence type="ECO:0000313" key="9">
    <source>
        <dbReference type="EMBL" id="TDQ19600.1"/>
    </source>
</evidence>
<keyword evidence="5 7" id="KW-1133">Transmembrane helix</keyword>
<keyword evidence="6 7" id="KW-0472">Membrane</keyword>